<dbReference type="Gene3D" id="1.25.40.10">
    <property type="entry name" value="Tetratricopeptide repeat domain"/>
    <property type="match status" value="1"/>
</dbReference>
<gene>
    <name evidence="3" type="ORF">J0A65_19250</name>
</gene>
<comment type="caution">
    <text evidence="3">The sequence shown here is derived from an EMBL/GenBank/DDBJ whole genome shotgun (WGS) entry which is preliminary data.</text>
</comment>
<dbReference type="Pfam" id="PF13371">
    <property type="entry name" value="TPR_9"/>
    <property type="match status" value="1"/>
</dbReference>
<protein>
    <submittedName>
        <fullName evidence="3">Tetratricopeptide repeat protein</fullName>
    </submittedName>
</protein>
<name>A0ABS3CY19_9ALTE</name>
<dbReference type="Pfam" id="PF13369">
    <property type="entry name" value="Transglut_core2"/>
    <property type="match status" value="1"/>
</dbReference>
<evidence type="ECO:0000259" key="2">
    <source>
        <dbReference type="Pfam" id="PF13369"/>
    </source>
</evidence>
<reference evidence="3 4" key="1">
    <citation type="submission" date="2021-03" db="EMBL/GenBank/DDBJ databases">
        <title>novel species isolated from a fishpond in China.</title>
        <authorList>
            <person name="Lu H."/>
            <person name="Cai Z."/>
        </authorList>
    </citation>
    <scope>NUCLEOTIDE SEQUENCE [LARGE SCALE GENOMIC DNA]</scope>
    <source>
        <strain evidence="3 4">Y57</strain>
    </source>
</reference>
<accession>A0ABS3CY19</accession>
<dbReference type="EMBL" id="JAFKCS010000027">
    <property type="protein sequence ID" value="MBN7822012.1"/>
    <property type="molecule type" value="Genomic_DNA"/>
</dbReference>
<dbReference type="InterPro" id="IPR032698">
    <property type="entry name" value="SirB1_N"/>
</dbReference>
<sequence length="270" mass="31104">MSSLLSRIEQAQPLEAALLVGQMFAPIDVEMHLSQVQEWVDMGKQRLEGAFEPFVAYQRFFYTELAFGPGHDLMASDMVRMDKVIAYRTGGCISLALLFCHIGRALGFDLQGINLPGHHLVRLRLASGRMQFFDPLNGIALKWSELEHQCQALMSDFEEEDAEESSQWTRWLEPASHRETISRLLLNMKSAFIHELKFEQAWQASDMLVQLHPDDPYERRDRGFLSQQLDCHSGALADYRYYISQCPQDPAAMLLKLQLKHYYREPAVLH</sequence>
<keyword evidence="4" id="KW-1185">Reference proteome</keyword>
<proteinExistence type="inferred from homology"/>
<evidence type="ECO:0000313" key="4">
    <source>
        <dbReference type="Proteomes" id="UP000663992"/>
    </source>
</evidence>
<dbReference type="SUPFAM" id="SSF48452">
    <property type="entry name" value="TPR-like"/>
    <property type="match status" value="1"/>
</dbReference>
<evidence type="ECO:0000313" key="3">
    <source>
        <dbReference type="EMBL" id="MBN7822012.1"/>
    </source>
</evidence>
<dbReference type="Proteomes" id="UP000663992">
    <property type="component" value="Unassembled WGS sequence"/>
</dbReference>
<organism evidence="3 4">
    <name type="scientific">Bowmanella yangjiangensis</name>
    <dbReference type="NCBI Taxonomy" id="2811230"/>
    <lineage>
        <taxon>Bacteria</taxon>
        <taxon>Pseudomonadati</taxon>
        <taxon>Pseudomonadota</taxon>
        <taxon>Gammaproteobacteria</taxon>
        <taxon>Alteromonadales</taxon>
        <taxon>Alteromonadaceae</taxon>
        <taxon>Bowmanella</taxon>
    </lineage>
</organism>
<dbReference type="RefSeq" id="WP_206595966.1">
    <property type="nucleotide sequence ID" value="NZ_JAFKCS010000027.1"/>
</dbReference>
<dbReference type="InterPro" id="IPR011990">
    <property type="entry name" value="TPR-like_helical_dom_sf"/>
</dbReference>
<feature type="domain" description="Protein SirB1 N-terminal" evidence="2">
    <location>
        <begin position="53"/>
        <end position="185"/>
    </location>
</feature>
<evidence type="ECO:0000256" key="1">
    <source>
        <dbReference type="ARBA" id="ARBA00007100"/>
    </source>
</evidence>
<comment type="similarity">
    <text evidence="1">Belongs to the UPF0162 family.</text>
</comment>